<name>A0A165IEF2_EXIGL</name>
<dbReference type="EMBL" id="KV425992">
    <property type="protein sequence ID" value="KZV93292.1"/>
    <property type="molecule type" value="Genomic_DNA"/>
</dbReference>
<evidence type="ECO:0000313" key="1">
    <source>
        <dbReference type="EMBL" id="KZV93292.1"/>
    </source>
</evidence>
<accession>A0A165IEF2</accession>
<dbReference type="Proteomes" id="UP000077266">
    <property type="component" value="Unassembled WGS sequence"/>
</dbReference>
<dbReference type="InParanoid" id="A0A165IEF2"/>
<evidence type="ECO:0000313" key="2">
    <source>
        <dbReference type="Proteomes" id="UP000077266"/>
    </source>
</evidence>
<reference evidence="1 2" key="1">
    <citation type="journal article" date="2016" name="Mol. Biol. Evol.">
        <title>Comparative Genomics of Early-Diverging Mushroom-Forming Fungi Provides Insights into the Origins of Lignocellulose Decay Capabilities.</title>
        <authorList>
            <person name="Nagy L.G."/>
            <person name="Riley R."/>
            <person name="Tritt A."/>
            <person name="Adam C."/>
            <person name="Daum C."/>
            <person name="Floudas D."/>
            <person name="Sun H."/>
            <person name="Yadav J.S."/>
            <person name="Pangilinan J."/>
            <person name="Larsson K.H."/>
            <person name="Matsuura K."/>
            <person name="Barry K."/>
            <person name="Labutti K."/>
            <person name="Kuo R."/>
            <person name="Ohm R.A."/>
            <person name="Bhattacharya S.S."/>
            <person name="Shirouzu T."/>
            <person name="Yoshinaga Y."/>
            <person name="Martin F.M."/>
            <person name="Grigoriev I.V."/>
            <person name="Hibbett D.S."/>
        </authorList>
    </citation>
    <scope>NUCLEOTIDE SEQUENCE [LARGE SCALE GENOMIC DNA]</scope>
    <source>
        <strain evidence="1 2">HHB12029</strain>
    </source>
</reference>
<organism evidence="1 2">
    <name type="scientific">Exidia glandulosa HHB12029</name>
    <dbReference type="NCBI Taxonomy" id="1314781"/>
    <lineage>
        <taxon>Eukaryota</taxon>
        <taxon>Fungi</taxon>
        <taxon>Dikarya</taxon>
        <taxon>Basidiomycota</taxon>
        <taxon>Agaricomycotina</taxon>
        <taxon>Agaricomycetes</taxon>
        <taxon>Auriculariales</taxon>
        <taxon>Exidiaceae</taxon>
        <taxon>Exidia</taxon>
    </lineage>
</organism>
<dbReference type="AlphaFoldDB" id="A0A165IEF2"/>
<proteinExistence type="predicted"/>
<gene>
    <name evidence="1" type="ORF">EXIGLDRAFT_768190</name>
</gene>
<keyword evidence="2" id="KW-1185">Reference proteome</keyword>
<protein>
    <submittedName>
        <fullName evidence="1">Uncharacterized protein</fullName>
    </submittedName>
</protein>
<sequence>MAQPQLYSTLWGWIPQYDGLMRLMLSHEQLSVINEAVAKNDWRTKPAVAEDTIYTIWECFWQRLQTFARGSTPYADICQRLAWVPMLVYPKIEVPYTEKRREQTKDTRSLLANELHIDLETISAAMRAIPNSGTGTLPSHQYYYFPPEPELWIEVEEAVAEIMLGDWIWPAVDAFNILLKRTGYRLVIRGQVTDPSYTSKKESRVNHAVVLTKPKSQFIDTIVVIIEEKACLLPMLFGVHELR</sequence>